<name>A0ABR9EGF6_9GAMM</name>
<protein>
    <recommendedName>
        <fullName evidence="3">Orphan lipoprotein</fullName>
    </recommendedName>
</protein>
<reference evidence="1 2" key="1">
    <citation type="submission" date="2015-03" db="EMBL/GenBank/DDBJ databases">
        <title>Genome sequence of Pseudoalteromonas aurantia.</title>
        <authorList>
            <person name="Xie B.-B."/>
            <person name="Rong J.-C."/>
            <person name="Qin Q.-L."/>
            <person name="Zhang Y.-Z."/>
        </authorList>
    </citation>
    <scope>NUCLEOTIDE SEQUENCE [LARGE SCALE GENOMIC DNA]</scope>
    <source>
        <strain evidence="1 2">208</strain>
    </source>
</reference>
<organism evidence="1 2">
    <name type="scientific">Pseudoalteromonas aurantia 208</name>
    <dbReference type="NCBI Taxonomy" id="1314867"/>
    <lineage>
        <taxon>Bacteria</taxon>
        <taxon>Pseudomonadati</taxon>
        <taxon>Pseudomonadota</taxon>
        <taxon>Gammaproteobacteria</taxon>
        <taxon>Alteromonadales</taxon>
        <taxon>Pseudoalteromonadaceae</taxon>
        <taxon>Pseudoalteromonas</taxon>
    </lineage>
</organism>
<comment type="caution">
    <text evidence="1">The sequence shown here is derived from an EMBL/GenBank/DDBJ whole genome shotgun (WGS) entry which is preliminary data.</text>
</comment>
<keyword evidence="2" id="KW-1185">Reference proteome</keyword>
<accession>A0ABR9EGF6</accession>
<gene>
    <name evidence="1" type="ORF">PAUR_b0031</name>
</gene>
<evidence type="ECO:0000313" key="2">
    <source>
        <dbReference type="Proteomes" id="UP000615755"/>
    </source>
</evidence>
<evidence type="ECO:0008006" key="3">
    <source>
        <dbReference type="Google" id="ProtNLM"/>
    </source>
</evidence>
<proteinExistence type="predicted"/>
<sequence>MVKPLHCAFALVIGLTGCNTLSTAQTANIAKMTDCEKVIALVENAKDKFRPLKGSKVNTPFLTSWYAKYHLVGEQCQISEYSTGITGYHCETSFDALSVAKDTYTTSKSMLSKCLNESWGLITTTKSTIFTHPSEPLIVHLSVAETLNQHSPWQVKLEIMPDDE</sequence>
<dbReference type="RefSeq" id="WP_192509249.1">
    <property type="nucleotide sequence ID" value="NZ_AQGV01000015.1"/>
</dbReference>
<dbReference type="Proteomes" id="UP000615755">
    <property type="component" value="Unassembled WGS sequence"/>
</dbReference>
<dbReference type="PROSITE" id="PS51257">
    <property type="entry name" value="PROKAR_LIPOPROTEIN"/>
    <property type="match status" value="1"/>
</dbReference>
<evidence type="ECO:0000313" key="1">
    <source>
        <dbReference type="EMBL" id="MBE0370077.1"/>
    </source>
</evidence>
<dbReference type="EMBL" id="AQGV01000015">
    <property type="protein sequence ID" value="MBE0370077.1"/>
    <property type="molecule type" value="Genomic_DNA"/>
</dbReference>